<dbReference type="InterPro" id="IPR050641">
    <property type="entry name" value="RIFMO-like"/>
</dbReference>
<feature type="domain" description="FAD-binding" evidence="4">
    <location>
        <begin position="9"/>
        <end position="343"/>
    </location>
</feature>
<evidence type="ECO:0000313" key="6">
    <source>
        <dbReference type="Proteomes" id="UP001180081"/>
    </source>
</evidence>
<reference evidence="5" key="2">
    <citation type="submission" date="2023-06" db="EMBL/GenBank/DDBJ databases">
        <authorList>
            <person name="Lucena T."/>
            <person name="Sun Q."/>
        </authorList>
    </citation>
    <scope>NUCLEOTIDE SEQUENCE</scope>
    <source>
        <strain evidence="5">CECT 7703</strain>
    </source>
</reference>
<dbReference type="RefSeq" id="WP_290332188.1">
    <property type="nucleotide sequence ID" value="NZ_JAUFPU010000005.1"/>
</dbReference>
<sequence>MTLTSHTSRVGIVGAGPVGLTLAARLATQGIPSIVLDKSPHLMPKGSKACLIQGDVLEVLDKIGCADRIAEEGIHWRVAHTYIKDVEMITQTYPERVGFGQFVNISQYRIEQELLAYVEQSPLTEVRWSHEVTAVAQHDGYVGISVTTPEGDQTLTFDYLVACDGVRSKLRDLTGVEFTGYTHQDRFLITDIRANIPRTKERHFFFDSRFNPGRQLVMHPQPDNIWRIDWQLAPGADIDKEQADGRLDARIRKVIGDIPYKIEWLSTYRFNQRVVERFKLGRIFFAGDAAHSLPPYGSRGMNSGIQDADNLSWKLAYVLDGKADERLLDSYHDERYPAAVENLRVTEATMRFMAPPTRWERLRRSAIFQLAVPFKGIRRLVDHGKMAEPFVYENGTLYSHAANHPLVGQFAPDGSIYLDGTRSRLRKLFGDGFVCLFFGTQAESDAFSAMTRQLPVPVPLKYVLTHTKGTPPPSADDGTTVAAYDDILFYRKFYTGEPAWYLIRPDGHIATRGALNDALRLREAVLHSSACLPTTH</sequence>
<dbReference type="PANTHER" id="PTHR43004">
    <property type="entry name" value="TRK SYSTEM POTASSIUM UPTAKE PROTEIN"/>
    <property type="match status" value="1"/>
</dbReference>
<evidence type="ECO:0000259" key="4">
    <source>
        <dbReference type="Pfam" id="PF01494"/>
    </source>
</evidence>
<keyword evidence="3" id="KW-0274">FAD</keyword>
<dbReference type="InterPro" id="IPR036188">
    <property type="entry name" value="FAD/NAD-bd_sf"/>
</dbReference>
<dbReference type="Gene3D" id="3.30.70.2450">
    <property type="match status" value="1"/>
</dbReference>
<evidence type="ECO:0000256" key="2">
    <source>
        <dbReference type="ARBA" id="ARBA00022630"/>
    </source>
</evidence>
<keyword evidence="6" id="KW-1185">Reference proteome</keyword>
<organism evidence="5 6">
    <name type="scientific">Chitinimonas viridis</name>
    <dbReference type="NCBI Taxonomy" id="664880"/>
    <lineage>
        <taxon>Bacteria</taxon>
        <taxon>Pseudomonadati</taxon>
        <taxon>Pseudomonadota</taxon>
        <taxon>Betaproteobacteria</taxon>
        <taxon>Neisseriales</taxon>
        <taxon>Chitinibacteraceae</taxon>
        <taxon>Chitinimonas</taxon>
    </lineage>
</organism>
<dbReference type="PRINTS" id="PR00420">
    <property type="entry name" value="RNGMNOXGNASE"/>
</dbReference>
<keyword evidence="5" id="KW-0503">Monooxygenase</keyword>
<comment type="cofactor">
    <cofactor evidence="1">
        <name>FAD</name>
        <dbReference type="ChEBI" id="CHEBI:57692"/>
    </cofactor>
</comment>
<evidence type="ECO:0000256" key="1">
    <source>
        <dbReference type="ARBA" id="ARBA00001974"/>
    </source>
</evidence>
<comment type="caution">
    <text evidence="5">The sequence shown here is derived from an EMBL/GenBank/DDBJ whole genome shotgun (WGS) entry which is preliminary data.</text>
</comment>
<keyword evidence="2" id="KW-0285">Flavoprotein</keyword>
<dbReference type="PANTHER" id="PTHR43004:SF19">
    <property type="entry name" value="BINDING MONOOXYGENASE, PUTATIVE (JCVI)-RELATED"/>
    <property type="match status" value="1"/>
</dbReference>
<dbReference type="SUPFAM" id="SSF51905">
    <property type="entry name" value="FAD/NAD(P)-binding domain"/>
    <property type="match status" value="1"/>
</dbReference>
<dbReference type="GO" id="GO:0004497">
    <property type="term" value="F:monooxygenase activity"/>
    <property type="evidence" value="ECO:0007669"/>
    <property type="project" value="UniProtKB-KW"/>
</dbReference>
<dbReference type="EMBL" id="JAUFPU010000005">
    <property type="protein sequence ID" value="MDN3576660.1"/>
    <property type="molecule type" value="Genomic_DNA"/>
</dbReference>
<evidence type="ECO:0000256" key="3">
    <source>
        <dbReference type="ARBA" id="ARBA00022827"/>
    </source>
</evidence>
<accession>A0ABT8B3T1</accession>
<name>A0ABT8B3T1_9NEIS</name>
<reference evidence="5" key="1">
    <citation type="journal article" date="2014" name="Int. J. Syst. Evol. Microbiol.">
        <title>Complete genome of a new Firmicutes species belonging to the dominant human colonic microbiota ('Ruminococcus bicirculans') reveals two chromosomes and a selective capacity to utilize plant glucans.</title>
        <authorList>
            <consortium name="NISC Comparative Sequencing Program"/>
            <person name="Wegmann U."/>
            <person name="Louis P."/>
            <person name="Goesmann A."/>
            <person name="Henrissat B."/>
            <person name="Duncan S.H."/>
            <person name="Flint H.J."/>
        </authorList>
    </citation>
    <scope>NUCLEOTIDE SEQUENCE</scope>
    <source>
        <strain evidence="5">CECT 7703</strain>
    </source>
</reference>
<dbReference type="Gene3D" id="3.50.50.60">
    <property type="entry name" value="FAD/NAD(P)-binding domain"/>
    <property type="match status" value="1"/>
</dbReference>
<keyword evidence="5" id="KW-0560">Oxidoreductase</keyword>
<dbReference type="InterPro" id="IPR002938">
    <property type="entry name" value="FAD-bd"/>
</dbReference>
<protein>
    <submittedName>
        <fullName evidence="5">FAD-dependent monooxygenase</fullName>
    </submittedName>
</protein>
<evidence type="ECO:0000313" key="5">
    <source>
        <dbReference type="EMBL" id="MDN3576660.1"/>
    </source>
</evidence>
<dbReference type="Pfam" id="PF01494">
    <property type="entry name" value="FAD_binding_3"/>
    <property type="match status" value="1"/>
</dbReference>
<dbReference type="Gene3D" id="3.40.30.120">
    <property type="match status" value="1"/>
</dbReference>
<dbReference type="NCBIfam" id="NF006002">
    <property type="entry name" value="PRK08132.1"/>
    <property type="match status" value="1"/>
</dbReference>
<proteinExistence type="predicted"/>
<dbReference type="Proteomes" id="UP001180081">
    <property type="component" value="Unassembled WGS sequence"/>
</dbReference>
<gene>
    <name evidence="5" type="ORF">QWZ03_07785</name>
</gene>